<dbReference type="EMBL" id="BMAO01002316">
    <property type="protein sequence ID" value="GFQ79827.1"/>
    <property type="molecule type" value="Genomic_DNA"/>
</dbReference>
<dbReference type="AlphaFoldDB" id="A0A8X6FHJ9"/>
<gene>
    <name evidence="1" type="ORF">TNCT_308581</name>
</gene>
<organism evidence="1 2">
    <name type="scientific">Trichonephila clavata</name>
    <name type="common">Joro spider</name>
    <name type="synonym">Nephila clavata</name>
    <dbReference type="NCBI Taxonomy" id="2740835"/>
    <lineage>
        <taxon>Eukaryota</taxon>
        <taxon>Metazoa</taxon>
        <taxon>Ecdysozoa</taxon>
        <taxon>Arthropoda</taxon>
        <taxon>Chelicerata</taxon>
        <taxon>Arachnida</taxon>
        <taxon>Araneae</taxon>
        <taxon>Araneomorphae</taxon>
        <taxon>Entelegynae</taxon>
        <taxon>Araneoidea</taxon>
        <taxon>Nephilidae</taxon>
        <taxon>Trichonephila</taxon>
    </lineage>
</organism>
<dbReference type="Proteomes" id="UP000887116">
    <property type="component" value="Unassembled WGS sequence"/>
</dbReference>
<comment type="caution">
    <text evidence="1">The sequence shown here is derived from an EMBL/GenBank/DDBJ whole genome shotgun (WGS) entry which is preliminary data.</text>
</comment>
<name>A0A8X6FHJ9_TRICU</name>
<protein>
    <submittedName>
        <fullName evidence="1">Uncharacterized protein</fullName>
    </submittedName>
</protein>
<evidence type="ECO:0000313" key="2">
    <source>
        <dbReference type="Proteomes" id="UP000887116"/>
    </source>
</evidence>
<keyword evidence="2" id="KW-1185">Reference proteome</keyword>
<proteinExistence type="predicted"/>
<dbReference type="OrthoDB" id="10450382at2759"/>
<evidence type="ECO:0000313" key="1">
    <source>
        <dbReference type="EMBL" id="GFQ79827.1"/>
    </source>
</evidence>
<sequence>MFADESTDSKRYSKIVIRGPFNIYNTCLTPQNSLFTLRENSTWLTGFHLEAVDNEYCSSDCQLWERFLRTLLTEKWENVSVLFGDLNKRKEALQAFSFLNKKKREEMVCIEETSNREKSVKAKDLLEIGLRDGGTKISDA</sequence>
<accession>A0A8X6FHJ9</accession>
<reference evidence="1" key="1">
    <citation type="submission" date="2020-07" db="EMBL/GenBank/DDBJ databases">
        <title>Multicomponent nature underlies the extraordinary mechanical properties of spider dragline silk.</title>
        <authorList>
            <person name="Kono N."/>
            <person name="Nakamura H."/>
            <person name="Mori M."/>
            <person name="Yoshida Y."/>
            <person name="Ohtoshi R."/>
            <person name="Malay A.D."/>
            <person name="Moran D.A.P."/>
            <person name="Tomita M."/>
            <person name="Numata K."/>
            <person name="Arakawa K."/>
        </authorList>
    </citation>
    <scope>NUCLEOTIDE SEQUENCE</scope>
</reference>